<name>A0A0B5JCQ9_9VIRU</name>
<proteinExistence type="predicted"/>
<dbReference type="GeneID" id="23462364"/>
<evidence type="ECO:0000313" key="3">
    <source>
        <dbReference type="Proteomes" id="UP000202511"/>
    </source>
</evidence>
<keyword evidence="1" id="KW-0472">Membrane</keyword>
<organism evidence="2 3">
    <name type="scientific">Pandoravirus inopinatum</name>
    <dbReference type="NCBI Taxonomy" id="1605721"/>
    <lineage>
        <taxon>Viruses</taxon>
        <taxon>Pandoravirus</taxon>
    </lineage>
</organism>
<dbReference type="Proteomes" id="UP000202511">
    <property type="component" value="Segment"/>
</dbReference>
<feature type="transmembrane region" description="Helical" evidence="1">
    <location>
        <begin position="6"/>
        <end position="22"/>
    </location>
</feature>
<dbReference type="KEGG" id="vg:23462364"/>
<reference evidence="2 3" key="1">
    <citation type="journal article" date="2015" name="Parasitol. Res.">
        <title>Viruses in close associations with free-living amoebae.</title>
        <authorList>
            <person name="Scheid P."/>
        </authorList>
    </citation>
    <scope>NUCLEOTIDE SEQUENCE [LARGE SCALE GENOMIC DNA]</scope>
    <source>
        <strain evidence="2">KlaHel</strain>
    </source>
</reference>
<evidence type="ECO:0000313" key="2">
    <source>
        <dbReference type="EMBL" id="AJF97447.1"/>
    </source>
</evidence>
<dbReference type="EMBL" id="KP136319">
    <property type="protein sequence ID" value="AJF97447.1"/>
    <property type="molecule type" value="Genomic_DNA"/>
</dbReference>
<evidence type="ECO:0000256" key="1">
    <source>
        <dbReference type="SAM" id="Phobius"/>
    </source>
</evidence>
<sequence length="171" mass="19549">MNVRCFVVVVVVIVGSVVGAMLRGQDLRRRQKHASFGRLVFSLCPFVGRQMDTHQNLAATCARDWFRENTVKQNNFSFTDCPCGWLRAKGKRDTNHNFLRAHLFAPSKKKKQERPRNCISVELFSSSVRGICFFRHCRWANRALQAHGAKGIQRLPFSMPTSTIFSRSGFV</sequence>
<keyword evidence="1" id="KW-0812">Transmembrane</keyword>
<dbReference type="RefSeq" id="YP_009119682.1">
    <property type="nucleotide sequence ID" value="NC_026440.1"/>
</dbReference>
<keyword evidence="1" id="KW-1133">Transmembrane helix</keyword>
<accession>A0A0B5JCQ9</accession>
<protein>
    <submittedName>
        <fullName evidence="2">Uncharacterized protein</fullName>
    </submittedName>
</protein>